<comment type="caution">
    <text evidence="2">The sequence shown here is derived from an EMBL/GenBank/DDBJ whole genome shotgun (WGS) entry which is preliminary data.</text>
</comment>
<feature type="region of interest" description="Disordered" evidence="1">
    <location>
        <begin position="464"/>
        <end position="486"/>
    </location>
</feature>
<feature type="compositionally biased region" description="Basic and acidic residues" evidence="1">
    <location>
        <begin position="74"/>
        <end position="83"/>
    </location>
</feature>
<proteinExistence type="predicted"/>
<organism evidence="2 3">
    <name type="scientific">Coccomyxa viridis</name>
    <dbReference type="NCBI Taxonomy" id="1274662"/>
    <lineage>
        <taxon>Eukaryota</taxon>
        <taxon>Viridiplantae</taxon>
        <taxon>Chlorophyta</taxon>
        <taxon>core chlorophytes</taxon>
        <taxon>Trebouxiophyceae</taxon>
        <taxon>Trebouxiophyceae incertae sedis</taxon>
        <taxon>Coccomyxaceae</taxon>
        <taxon>Coccomyxa</taxon>
    </lineage>
</organism>
<dbReference type="EMBL" id="CAXHTA020000004">
    <property type="protein sequence ID" value="CAL5220953.1"/>
    <property type="molecule type" value="Genomic_DNA"/>
</dbReference>
<evidence type="ECO:0000256" key="1">
    <source>
        <dbReference type="SAM" id="MobiDB-lite"/>
    </source>
</evidence>
<feature type="compositionally biased region" description="Acidic residues" evidence="1">
    <location>
        <begin position="233"/>
        <end position="261"/>
    </location>
</feature>
<dbReference type="Proteomes" id="UP001497392">
    <property type="component" value="Unassembled WGS sequence"/>
</dbReference>
<feature type="compositionally biased region" description="Polar residues" evidence="1">
    <location>
        <begin position="155"/>
        <end position="167"/>
    </location>
</feature>
<protein>
    <submittedName>
        <fullName evidence="2">G3057 protein</fullName>
    </submittedName>
</protein>
<accession>A0ABP1FLW2</accession>
<feature type="compositionally biased region" description="Basic and acidic residues" evidence="1">
    <location>
        <begin position="262"/>
        <end position="278"/>
    </location>
</feature>
<gene>
    <name evidence="2" type="primary">g3057</name>
    <name evidence="2" type="ORF">VP750_LOCUS2612</name>
</gene>
<feature type="compositionally biased region" description="Low complexity" evidence="1">
    <location>
        <begin position="175"/>
        <end position="209"/>
    </location>
</feature>
<keyword evidence="3" id="KW-1185">Reference proteome</keyword>
<name>A0ABP1FLW2_9CHLO</name>
<sequence>MPATCGSITRLRALREKREAEEAKKQVPLKMRSRKQPVKAKACAKSKANTPKAEASPKATKAVKQAPKRCGKRKSMDNAEHAEAQAVPSRGLQDATETSTPPLAEPANVQDKALPDQKAASDYAPQQQTDAKPATASAALSKRPKQEDRHLAASGDNTAAASSNPQRSAAPEGDTAVANAAPASTAAASETSGIPSSSAQQAAPIPAASRFPPQQPLPQFGTRPPGVHKGNHEDEEEEEEDKEEDDDEDRDEEAEDVEEQEDQRYRSDPYRSDQYRTEPRTIALQMMVNAGIRKEDGALALAAVPENPGNTETWAMTAIEWVTAQMELRNEISDIDRAMQVSLEEAEQQKQAQAQKRPLDMPQEELLSHFKGSVLIPKLKESACGEAILTPPLKGPVVELLVLEQKACRWYSTAGTKAYFLRLGDHCKAEAALHYDDQPEGKLSILLRAYAAALAACGAMKGNDWSSCKRQKVDRPAGDDPSTGDNTAKGNSAFCAYLNSKAAELRDGLYQMPGTSGEVPAIFMTTHGGVEDNEVTAGEQAVVELVLDGDAIMLDP</sequence>
<feature type="compositionally biased region" description="Basic residues" evidence="1">
    <location>
        <begin position="31"/>
        <end position="44"/>
    </location>
</feature>
<feature type="compositionally biased region" description="Basic and acidic residues" evidence="1">
    <location>
        <begin position="13"/>
        <end position="25"/>
    </location>
</feature>
<feature type="region of interest" description="Disordered" evidence="1">
    <location>
        <begin position="1"/>
        <end position="278"/>
    </location>
</feature>
<evidence type="ECO:0000313" key="3">
    <source>
        <dbReference type="Proteomes" id="UP001497392"/>
    </source>
</evidence>
<evidence type="ECO:0000313" key="2">
    <source>
        <dbReference type="EMBL" id="CAL5220953.1"/>
    </source>
</evidence>
<reference evidence="2 3" key="1">
    <citation type="submission" date="2024-06" db="EMBL/GenBank/DDBJ databases">
        <authorList>
            <person name="Kraege A."/>
            <person name="Thomma B."/>
        </authorList>
    </citation>
    <scope>NUCLEOTIDE SEQUENCE [LARGE SCALE GENOMIC DNA]</scope>
</reference>